<name>A0A225DY85_9BACT</name>
<protein>
    <recommendedName>
        <fullName evidence="1">N,N-dimethylformamidase beta subunit-like C-terminal domain-containing protein</fullName>
    </recommendedName>
</protein>
<dbReference type="AlphaFoldDB" id="A0A225DY85"/>
<organism evidence="2 3">
    <name type="scientific">Fimbriiglobus ruber</name>
    <dbReference type="NCBI Taxonomy" id="1908690"/>
    <lineage>
        <taxon>Bacteria</taxon>
        <taxon>Pseudomonadati</taxon>
        <taxon>Planctomycetota</taxon>
        <taxon>Planctomycetia</taxon>
        <taxon>Gemmatales</taxon>
        <taxon>Gemmataceae</taxon>
        <taxon>Fimbriiglobus</taxon>
    </lineage>
</organism>
<dbReference type="Proteomes" id="UP000214646">
    <property type="component" value="Unassembled WGS sequence"/>
</dbReference>
<dbReference type="InterPro" id="IPR046540">
    <property type="entry name" value="DMFA2_C"/>
</dbReference>
<dbReference type="RefSeq" id="WP_088254328.1">
    <property type="nucleotide sequence ID" value="NZ_NIDE01000004.1"/>
</dbReference>
<gene>
    <name evidence="2" type="ORF">FRUB_03097</name>
</gene>
<accession>A0A225DY85</accession>
<keyword evidence="3" id="KW-1185">Reference proteome</keyword>
<evidence type="ECO:0000313" key="2">
    <source>
        <dbReference type="EMBL" id="OWK43498.1"/>
    </source>
</evidence>
<dbReference type="EMBL" id="NIDE01000004">
    <property type="protein sequence ID" value="OWK43498.1"/>
    <property type="molecule type" value="Genomic_DNA"/>
</dbReference>
<dbReference type="PROSITE" id="PS51318">
    <property type="entry name" value="TAT"/>
    <property type="match status" value="1"/>
</dbReference>
<dbReference type="Pfam" id="PF20254">
    <property type="entry name" value="DMFA2_C"/>
    <property type="match status" value="1"/>
</dbReference>
<sequence>MSDLDRRQALGAIAAGVAVTATGHPLHASATPRAPDLIKAENDKSGTTDWQLTYTKFDTKARYRQSLIEGYCDNMSVSAGDTLRLFVSTARPTPVGIEIYRLGYYQGTGGRHVATLGPVDVKPQPTPPVGSMRIRECAWEPTTTLEIPKDWVSGVYVGKLTAEKHRYQSYVIFVVKDDRPADFLFQCSTNTWQAYNKWPENHSLYDNDRPDKKPLVSGVRVSFDRPFAKYPQVVDNPLSLGSGEFILFEFPLAFWAEQHGYDVTYCTNEDVAVGGVPFVARAKAFLSVGHDEYWARAQYDTCIGAVKAGVNFGFFSGNSVCFVTKYLPTADGRANRVIERVGRYGGLKPEEGKWMADLPEPGPDEALLIGARSVIPFNGSGDWVVTKPDHWIFQGTGMKKGDRIAGLVGWEHHGDPAAIPGLEVVAAGKTWNGGEEESHYEATIYPGPKGNTVFNASTIFWAQGLSNPPGHWVPYVHNGKSNGPDARVQRITRNLFEKWRGA</sequence>
<dbReference type="InterPro" id="IPR006311">
    <property type="entry name" value="TAT_signal"/>
</dbReference>
<evidence type="ECO:0000259" key="1">
    <source>
        <dbReference type="Pfam" id="PF20254"/>
    </source>
</evidence>
<evidence type="ECO:0000313" key="3">
    <source>
        <dbReference type="Proteomes" id="UP000214646"/>
    </source>
</evidence>
<comment type="caution">
    <text evidence="2">The sequence shown here is derived from an EMBL/GenBank/DDBJ whole genome shotgun (WGS) entry which is preliminary data.</text>
</comment>
<reference evidence="3" key="1">
    <citation type="submission" date="2017-06" db="EMBL/GenBank/DDBJ databases">
        <title>Genome analysis of Fimbriiglobus ruber SP5, the first member of the order Planctomycetales with confirmed chitinolytic capability.</title>
        <authorList>
            <person name="Ravin N.V."/>
            <person name="Rakitin A.L."/>
            <person name="Ivanova A.A."/>
            <person name="Beletsky A.V."/>
            <person name="Kulichevskaya I.S."/>
            <person name="Mardanov A.V."/>
            <person name="Dedysh S.N."/>
        </authorList>
    </citation>
    <scope>NUCLEOTIDE SEQUENCE [LARGE SCALE GENOMIC DNA]</scope>
    <source>
        <strain evidence="3">SP5</strain>
    </source>
</reference>
<dbReference type="OrthoDB" id="505641at2"/>
<feature type="domain" description="N,N-dimethylformamidase beta subunit-like C-terminal" evidence="1">
    <location>
        <begin position="97"/>
        <end position="467"/>
    </location>
</feature>
<proteinExistence type="predicted"/>